<keyword evidence="1" id="KW-0418">Kinase</keyword>
<dbReference type="EMBL" id="CM051402">
    <property type="protein sequence ID" value="KAJ4710207.1"/>
    <property type="molecule type" value="Genomic_DNA"/>
</dbReference>
<evidence type="ECO:0000313" key="2">
    <source>
        <dbReference type="Proteomes" id="UP001164539"/>
    </source>
</evidence>
<protein>
    <submittedName>
        <fullName evidence="1">Protein kinase PCTAIRE</fullName>
    </submittedName>
</protein>
<evidence type="ECO:0000313" key="1">
    <source>
        <dbReference type="EMBL" id="KAJ4710207.1"/>
    </source>
</evidence>
<name>A0ACC1XH23_MELAZ</name>
<proteinExistence type="predicted"/>
<gene>
    <name evidence="1" type="ORF">OWV82_016422</name>
</gene>
<sequence length="331" mass="38046">MENVRRWNYKEIKKIGEGGYGEVYKCRNLITGQLVAIKMIRIRNEVEGVPSYIVREVSLLKELQHENVVGFREVFSIENLVFLVFEYLDIDLHSFISKMVLDPPVVKAILKQILLGLAYCHSVNVLHRDLKPNNLLIDLKSNTVKIADFGLARSSRVPQKEYSRDYAYTPYKAPELLFGYTEYSTPVDVWALGCIFAEMITGECLFPGTKRDQLLVIFSLFGTPTEETWPGVTRIKELALYPKFKAQNLANKFPDLEPAGVDLLSKMLCLNPKHRITINNALEHVYLRGVEKEPLVLYPPSGIFLHILQRSRTLSDIVERQRYTLAKRLLK</sequence>
<keyword evidence="2" id="KW-1185">Reference proteome</keyword>
<accession>A0ACC1XH23</accession>
<dbReference type="Proteomes" id="UP001164539">
    <property type="component" value="Chromosome 9"/>
</dbReference>
<keyword evidence="1" id="KW-0808">Transferase</keyword>
<reference evidence="1 2" key="1">
    <citation type="journal article" date="2023" name="Science">
        <title>Complex scaffold remodeling in plant triterpene biosynthesis.</title>
        <authorList>
            <person name="De La Pena R."/>
            <person name="Hodgson H."/>
            <person name="Liu J.C."/>
            <person name="Stephenson M.J."/>
            <person name="Martin A.C."/>
            <person name="Owen C."/>
            <person name="Harkess A."/>
            <person name="Leebens-Mack J."/>
            <person name="Jimenez L.E."/>
            <person name="Osbourn A."/>
            <person name="Sattely E.S."/>
        </authorList>
    </citation>
    <scope>NUCLEOTIDE SEQUENCE [LARGE SCALE GENOMIC DNA]</scope>
    <source>
        <strain evidence="2">cv. JPN11</strain>
        <tissue evidence="1">Leaf</tissue>
    </source>
</reference>
<comment type="caution">
    <text evidence="1">The sequence shown here is derived from an EMBL/GenBank/DDBJ whole genome shotgun (WGS) entry which is preliminary data.</text>
</comment>
<organism evidence="1 2">
    <name type="scientific">Melia azedarach</name>
    <name type="common">Chinaberry tree</name>
    <dbReference type="NCBI Taxonomy" id="155640"/>
    <lineage>
        <taxon>Eukaryota</taxon>
        <taxon>Viridiplantae</taxon>
        <taxon>Streptophyta</taxon>
        <taxon>Embryophyta</taxon>
        <taxon>Tracheophyta</taxon>
        <taxon>Spermatophyta</taxon>
        <taxon>Magnoliopsida</taxon>
        <taxon>eudicotyledons</taxon>
        <taxon>Gunneridae</taxon>
        <taxon>Pentapetalae</taxon>
        <taxon>rosids</taxon>
        <taxon>malvids</taxon>
        <taxon>Sapindales</taxon>
        <taxon>Meliaceae</taxon>
        <taxon>Melia</taxon>
    </lineage>
</organism>